<dbReference type="SUPFAM" id="SSF55666">
    <property type="entry name" value="Ribonuclease PH domain 2-like"/>
    <property type="match status" value="1"/>
</dbReference>
<evidence type="ECO:0000256" key="4">
    <source>
        <dbReference type="HAMAP-Rule" id="MF_00622"/>
    </source>
</evidence>
<dbReference type="Gene3D" id="3.30.230.70">
    <property type="entry name" value="GHMP Kinase, N-terminal domain"/>
    <property type="match status" value="1"/>
</dbReference>
<feature type="domain" description="Exoribonuclease phosphorolytic" evidence="5">
    <location>
        <begin position="36"/>
        <end position="171"/>
    </location>
</feature>
<dbReference type="InterPro" id="IPR050590">
    <property type="entry name" value="Exosome_comp_Rrp42_subfam"/>
</dbReference>
<sequence length="327" mass="36023">MSVTPWMLPVVPRLEKETIESLLERGARLDGRRLDQIRSIEIIPGYVGKAEGSALVKLGNTMVLAGVKMDITQPFPDTPDEAVLVVHAEFVPLASPVFEPGPPDENAIELARVVDRALREIRAVALDRLVLEPGKAVWRIYVDIYVLNHDGNLLDASMLASMAALMATRVPAVRRTGEGFAIERGRYTGLLPINNRVVTVTVAKIGSRMVVDPSFDEELVADVRLAVAVSDDNRIAGLQMMGMGYMTEKEISTAIEMAMRTAPVLLKALQEKVEPYRKKLLEEIMEKGEIVEATMEARLAAPTRSIEEAVEDTTYDITQTSGIEDQE</sequence>
<protein>
    <recommendedName>
        <fullName evidence="4">Exosome complex component Rrp42</fullName>
    </recommendedName>
</protein>
<keyword evidence="2 4" id="KW-0963">Cytoplasm</keyword>
<evidence type="ECO:0000313" key="7">
    <source>
        <dbReference type="EMBL" id="AEM39600.1"/>
    </source>
</evidence>
<organism evidence="7 8">
    <name type="scientific">Pyrolobus fumarii (strain DSM 11204 / 1A)</name>
    <dbReference type="NCBI Taxonomy" id="694429"/>
    <lineage>
        <taxon>Archaea</taxon>
        <taxon>Thermoproteota</taxon>
        <taxon>Thermoprotei</taxon>
        <taxon>Desulfurococcales</taxon>
        <taxon>Pyrodictiaceae</taxon>
        <taxon>Pyrolobus</taxon>
    </lineage>
</organism>
<dbReference type="CDD" id="cd11365">
    <property type="entry name" value="RNase_PH_archRRP42"/>
    <property type="match status" value="1"/>
</dbReference>
<proteinExistence type="inferred from homology"/>
<dbReference type="GO" id="GO:0000177">
    <property type="term" value="C:cytoplasmic exosome (RNase complex)"/>
    <property type="evidence" value="ECO:0007669"/>
    <property type="project" value="TreeGrafter"/>
</dbReference>
<dbReference type="RefSeq" id="WP_014027277.1">
    <property type="nucleotide sequence ID" value="NC_015931.1"/>
</dbReference>
<dbReference type="OrthoDB" id="30932at2157"/>
<dbReference type="Pfam" id="PF03725">
    <property type="entry name" value="RNase_PH_C"/>
    <property type="match status" value="1"/>
</dbReference>
<evidence type="ECO:0000256" key="2">
    <source>
        <dbReference type="ARBA" id="ARBA00022490"/>
    </source>
</evidence>
<dbReference type="EMBL" id="CP002838">
    <property type="protein sequence ID" value="AEM39600.1"/>
    <property type="molecule type" value="Genomic_DNA"/>
</dbReference>
<dbReference type="FunCoup" id="G0ECN0">
    <property type="interactions" value="167"/>
</dbReference>
<dbReference type="HAMAP" id="MF_00622">
    <property type="entry name" value="Exosome_Rrp42"/>
    <property type="match status" value="1"/>
</dbReference>
<keyword evidence="3 4" id="KW-0271">Exosome</keyword>
<evidence type="ECO:0000259" key="6">
    <source>
        <dbReference type="Pfam" id="PF03725"/>
    </source>
</evidence>
<dbReference type="GO" id="GO:0035925">
    <property type="term" value="F:mRNA 3'-UTR AU-rich region binding"/>
    <property type="evidence" value="ECO:0007669"/>
    <property type="project" value="TreeGrafter"/>
</dbReference>
<dbReference type="InterPro" id="IPR020869">
    <property type="entry name" value="Rrp42_archaea"/>
</dbReference>
<keyword evidence="8" id="KW-1185">Reference proteome</keyword>
<accession>G0ECN0</accession>
<dbReference type="FunFam" id="3.30.230.70:FF:000017">
    <property type="entry name" value="Exosome complex component Rrp42"/>
    <property type="match status" value="1"/>
</dbReference>
<comment type="function">
    <text evidence="4">Non-catalytic component of the exosome, which is a complex involved in RNA degradation. Contributes to the structuring of the Rrp41 active site.</text>
</comment>
<dbReference type="InterPro" id="IPR015847">
    <property type="entry name" value="ExoRNase_PH_dom2"/>
</dbReference>
<evidence type="ECO:0000259" key="5">
    <source>
        <dbReference type="Pfam" id="PF01138"/>
    </source>
</evidence>
<feature type="domain" description="Exoribonuclease phosphorolytic" evidence="6">
    <location>
        <begin position="196"/>
        <end position="260"/>
    </location>
</feature>
<dbReference type="InterPro" id="IPR020568">
    <property type="entry name" value="Ribosomal_Su5_D2-typ_SF"/>
</dbReference>
<dbReference type="InParanoid" id="G0ECN0"/>
<dbReference type="AlphaFoldDB" id="G0ECN0"/>
<evidence type="ECO:0000256" key="3">
    <source>
        <dbReference type="ARBA" id="ARBA00022835"/>
    </source>
</evidence>
<dbReference type="PANTHER" id="PTHR11097:SF8">
    <property type="entry name" value="EXOSOME COMPLEX COMPONENT RRP42"/>
    <property type="match status" value="1"/>
</dbReference>
<dbReference type="GO" id="GO:0016075">
    <property type="term" value="P:rRNA catabolic process"/>
    <property type="evidence" value="ECO:0007669"/>
    <property type="project" value="TreeGrafter"/>
</dbReference>
<dbReference type="InterPro" id="IPR036345">
    <property type="entry name" value="ExoRNase_PH_dom2_sf"/>
</dbReference>
<comment type="similarity">
    <text evidence="4">Belongs to the RNase PH family. Rrp42 subfamily.</text>
</comment>
<dbReference type="PANTHER" id="PTHR11097">
    <property type="entry name" value="EXOSOME COMPLEX EXONUCLEASE RIBOSOMAL RNA PROCESSING PROTEIN"/>
    <property type="match status" value="1"/>
</dbReference>
<name>G0ECN0_PYRF1</name>
<evidence type="ECO:0000313" key="8">
    <source>
        <dbReference type="Proteomes" id="UP000001037"/>
    </source>
</evidence>
<comment type="subunit">
    <text evidence="4">Component of the archaeal exosome complex. Forms a hexameric ring-like arrangement composed of 3 Rrp41-Rrp42 heterodimers. The hexameric ring associates with a trimer of Rrp4 and/or Csl4 subunits.</text>
</comment>
<dbReference type="KEGG" id="pfm:Pyrfu_1745"/>
<reference evidence="7 8" key="1">
    <citation type="journal article" date="2011" name="Stand. Genomic Sci.">
        <title>Complete genome sequence of the hyperthermophilic chemolithoautotroph Pyrolobus fumarii type strain (1A).</title>
        <authorList>
            <person name="Anderson I."/>
            <person name="Goker M."/>
            <person name="Nolan M."/>
            <person name="Lucas S."/>
            <person name="Hammon N."/>
            <person name="Deshpande S."/>
            <person name="Cheng J.F."/>
            <person name="Tapia R."/>
            <person name="Han C."/>
            <person name="Goodwin L."/>
            <person name="Pitluck S."/>
            <person name="Huntemann M."/>
            <person name="Liolios K."/>
            <person name="Ivanova N."/>
            <person name="Pagani I."/>
            <person name="Mavromatis K."/>
            <person name="Ovchinikova G."/>
            <person name="Pati A."/>
            <person name="Chen A."/>
            <person name="Palaniappan K."/>
            <person name="Land M."/>
            <person name="Hauser L."/>
            <person name="Brambilla E.M."/>
            <person name="Huber H."/>
            <person name="Yasawong M."/>
            <person name="Rohde M."/>
            <person name="Spring S."/>
            <person name="Abt B."/>
            <person name="Sikorski J."/>
            <person name="Wirth R."/>
            <person name="Detter J.C."/>
            <person name="Woyke T."/>
            <person name="Bristow J."/>
            <person name="Eisen J.A."/>
            <person name="Markowitz V."/>
            <person name="Hugenholtz P."/>
            <person name="Kyrpides N.C."/>
            <person name="Klenk H.P."/>
            <person name="Lapidus A."/>
        </authorList>
    </citation>
    <scope>NUCLEOTIDE SEQUENCE [LARGE SCALE GENOMIC DNA]</scope>
    <source>
        <strain evidence="8">DSM 11204 / 1A</strain>
    </source>
</reference>
<dbReference type="GeneID" id="11138934"/>
<gene>
    <name evidence="4" type="primary">rrp42</name>
    <name evidence="7" type="ordered locus">Pyrfu_1745</name>
</gene>
<dbReference type="InterPro" id="IPR001247">
    <property type="entry name" value="ExoRNase_PH_dom1"/>
</dbReference>
<dbReference type="NCBIfam" id="NF003282">
    <property type="entry name" value="PRK04282.1-1"/>
    <property type="match status" value="1"/>
</dbReference>
<dbReference type="eggNOG" id="arCOG01574">
    <property type="taxonomic scope" value="Archaea"/>
</dbReference>
<comment type="subcellular location">
    <subcellularLocation>
        <location evidence="1 4">Cytoplasm</location>
    </subcellularLocation>
</comment>
<evidence type="ECO:0000256" key="1">
    <source>
        <dbReference type="ARBA" id="ARBA00004496"/>
    </source>
</evidence>
<dbReference type="STRING" id="694429.Pyrfu_1745"/>
<dbReference type="SUPFAM" id="SSF54211">
    <property type="entry name" value="Ribosomal protein S5 domain 2-like"/>
    <property type="match status" value="1"/>
</dbReference>
<dbReference type="HOGENOM" id="CLU_038194_0_0_2"/>
<dbReference type="Proteomes" id="UP000001037">
    <property type="component" value="Chromosome"/>
</dbReference>
<dbReference type="InterPro" id="IPR027408">
    <property type="entry name" value="PNPase/RNase_PH_dom_sf"/>
</dbReference>
<dbReference type="Pfam" id="PF01138">
    <property type="entry name" value="RNase_PH"/>
    <property type="match status" value="1"/>
</dbReference>